<evidence type="ECO:0000256" key="6">
    <source>
        <dbReference type="RuleBase" id="RU363042"/>
    </source>
</evidence>
<keyword evidence="2" id="KW-1003">Cell membrane</keyword>
<dbReference type="EMBL" id="JADPIE010000001">
    <property type="protein sequence ID" value="MBF8435924.1"/>
    <property type="molecule type" value="Genomic_DNA"/>
</dbReference>
<keyword evidence="5 6" id="KW-0472">Membrane</keyword>
<dbReference type="InterPro" id="IPR022791">
    <property type="entry name" value="L-PG_synthase/AglD"/>
</dbReference>
<dbReference type="AlphaFoldDB" id="A0A931ASQ2"/>
<evidence type="ECO:0000313" key="8">
    <source>
        <dbReference type="Proteomes" id="UP000621436"/>
    </source>
</evidence>
<name>A0A931ASQ2_9FIRM</name>
<dbReference type="GO" id="GO:0006629">
    <property type="term" value="P:lipid metabolic process"/>
    <property type="evidence" value="ECO:0007669"/>
    <property type="project" value="UniProtKB-KW"/>
</dbReference>
<dbReference type="Proteomes" id="UP000621436">
    <property type="component" value="Unassembled WGS sequence"/>
</dbReference>
<evidence type="ECO:0000256" key="4">
    <source>
        <dbReference type="ARBA" id="ARBA00022989"/>
    </source>
</evidence>
<evidence type="ECO:0000256" key="1">
    <source>
        <dbReference type="ARBA" id="ARBA00004651"/>
    </source>
</evidence>
<keyword evidence="4 6" id="KW-1133">Transmembrane helix</keyword>
<dbReference type="EC" id="2.3.2.3" evidence="6"/>
<accession>A0A931ASQ2</accession>
<comment type="subcellular location">
    <subcellularLocation>
        <location evidence="1 6">Cell membrane</location>
        <topology evidence="1 6">Multi-pass membrane protein</topology>
    </subcellularLocation>
</comment>
<protein>
    <recommendedName>
        <fullName evidence="6">Phosphatidylglycerol lysyltransferase</fullName>
        <ecNumber evidence="6">2.3.2.3</ecNumber>
    </recommendedName>
    <alternativeName>
        <fullName evidence="6">Lysylphosphatidylglycerol synthase</fullName>
    </alternativeName>
</protein>
<gene>
    <name evidence="6" type="primary">mprF</name>
    <name evidence="7" type="ORF">I0Q91_02425</name>
</gene>
<dbReference type="PANTHER" id="PTHR39087:SF2">
    <property type="entry name" value="UPF0104 MEMBRANE PROTEIN MJ1595"/>
    <property type="match status" value="1"/>
</dbReference>
<comment type="caution">
    <text evidence="7">The sequence shown here is derived from an EMBL/GenBank/DDBJ whole genome shotgun (WGS) entry which is preliminary data.</text>
</comment>
<keyword evidence="6" id="KW-0808">Transferase</keyword>
<dbReference type="RefSeq" id="WP_270452644.1">
    <property type="nucleotide sequence ID" value="NZ_JADPIE010000001.1"/>
</dbReference>
<proteinExistence type="inferred from homology"/>
<feature type="transmembrane region" description="Helical" evidence="6">
    <location>
        <begin position="153"/>
        <end position="170"/>
    </location>
</feature>
<evidence type="ECO:0000313" key="7">
    <source>
        <dbReference type="EMBL" id="MBF8435924.1"/>
    </source>
</evidence>
<organism evidence="7 8">
    <name type="scientific">Halonatronomonas betaini</name>
    <dbReference type="NCBI Taxonomy" id="2778430"/>
    <lineage>
        <taxon>Bacteria</taxon>
        <taxon>Bacillati</taxon>
        <taxon>Bacillota</taxon>
        <taxon>Clostridia</taxon>
        <taxon>Halanaerobiales</taxon>
        <taxon>Halarsenatibacteraceae</taxon>
        <taxon>Halonatronomonas</taxon>
    </lineage>
</organism>
<dbReference type="Pfam" id="PF03706">
    <property type="entry name" value="LPG_synthase_TM"/>
    <property type="match status" value="1"/>
</dbReference>
<evidence type="ECO:0000256" key="2">
    <source>
        <dbReference type="ARBA" id="ARBA00022475"/>
    </source>
</evidence>
<dbReference type="GO" id="GO:0046677">
    <property type="term" value="P:response to antibiotic"/>
    <property type="evidence" value="ECO:0007669"/>
    <property type="project" value="UniProtKB-KW"/>
</dbReference>
<feature type="transmembrane region" description="Helical" evidence="6">
    <location>
        <begin position="34"/>
        <end position="54"/>
    </location>
</feature>
<dbReference type="PANTHER" id="PTHR39087">
    <property type="entry name" value="UPF0104 MEMBRANE PROTEIN MJ1595"/>
    <property type="match status" value="1"/>
</dbReference>
<comment type="function">
    <text evidence="6">Catalyzes the transfer of a lysyl group from L-lysyl-tRNA(Lys) to membrane-bound phosphatidylglycerol (PG), which produces lysylphosphatidylglycerol (LPG), a major component of the bacterial membrane with a positive net charge. LPG synthesis contributes to bacterial virulence as it is involved in the resistance mechanism against cationic antimicrobial peptides (CAMP) produces by the host's immune system (defensins, cathelicidins) and by the competing microorganisms.</text>
</comment>
<keyword evidence="6" id="KW-0443">Lipid metabolism</keyword>
<sequence>MKIKKLLIILIFMFLAISIRTGWSEVSKALSELTASTIFILITFQMITTVLISLQWQSLFKSSELDKPDFPTILEVNFAATFIESITPSSKLGGESAKVYLFHNLTENKASEIVAAVTIQKAATFIPFLLISLPLLTYLPYSYSELFNFNYGVSRIFLIILLIIFIYIFLKFSKKNNFIKNKIIGLKKSLNDVLRTIKDILTIPRFLYLSLFALVFWLLYPVKTYILSNHLSFDIGFLPIVAATFLAYLVGTLPLTPGGLGSFEATFALVLSQQGISFAEGLTIALLLRLITFWFPLLLSALVSIKLTNKLDLSFMNRQQEV</sequence>
<comment type="catalytic activity">
    <reaction evidence="6">
        <text>L-lysyl-tRNA(Lys) + a 1,2-diacyl-sn-glycero-3-phospho-(1'-sn-glycerol) = a 1,2-diacyl-sn-glycero-3-phospho-1'-(3'-O-L-lysyl)-sn-glycerol + tRNA(Lys)</text>
        <dbReference type="Rhea" id="RHEA:10668"/>
        <dbReference type="Rhea" id="RHEA-COMP:9696"/>
        <dbReference type="Rhea" id="RHEA-COMP:9697"/>
        <dbReference type="ChEBI" id="CHEBI:64716"/>
        <dbReference type="ChEBI" id="CHEBI:75792"/>
        <dbReference type="ChEBI" id="CHEBI:78442"/>
        <dbReference type="ChEBI" id="CHEBI:78529"/>
        <dbReference type="EC" id="2.3.2.3"/>
    </reaction>
</comment>
<comment type="similarity">
    <text evidence="6">Belongs to the LPG synthase family.</text>
</comment>
<feature type="transmembrane region" description="Helical" evidence="6">
    <location>
        <begin position="206"/>
        <end position="223"/>
    </location>
</feature>
<keyword evidence="6" id="KW-0046">Antibiotic resistance</keyword>
<feature type="transmembrane region" description="Helical" evidence="6">
    <location>
        <begin position="122"/>
        <end position="141"/>
    </location>
</feature>
<reference evidence="7" key="1">
    <citation type="submission" date="2020-11" db="EMBL/GenBank/DDBJ databases">
        <title>Halonatronomonas betainensis gen. nov., sp. nov. a novel haloalkaliphilic representative of the family Halanaerobiacae capable of betaine degradation.</title>
        <authorList>
            <person name="Boltyanskaya Y."/>
            <person name="Kevbrin V."/>
            <person name="Detkova E."/>
            <person name="Grouzdev D.S."/>
            <person name="Koziaeva V."/>
            <person name="Zhilina T."/>
        </authorList>
    </citation>
    <scope>NUCLEOTIDE SEQUENCE</scope>
    <source>
        <strain evidence="7">Z-7014</strain>
    </source>
</reference>
<dbReference type="GO" id="GO:0050071">
    <property type="term" value="F:phosphatidylglycerol lysyltransferase activity"/>
    <property type="evidence" value="ECO:0007669"/>
    <property type="project" value="UniProtKB-EC"/>
</dbReference>
<evidence type="ECO:0000256" key="5">
    <source>
        <dbReference type="ARBA" id="ARBA00023136"/>
    </source>
</evidence>
<dbReference type="NCBIfam" id="TIGR00374">
    <property type="entry name" value="flippase-like domain"/>
    <property type="match status" value="1"/>
</dbReference>
<evidence type="ECO:0000256" key="3">
    <source>
        <dbReference type="ARBA" id="ARBA00022692"/>
    </source>
</evidence>
<dbReference type="GO" id="GO:0005886">
    <property type="term" value="C:plasma membrane"/>
    <property type="evidence" value="ECO:0007669"/>
    <property type="project" value="UniProtKB-SubCell"/>
</dbReference>
<keyword evidence="3 6" id="KW-0812">Transmembrane</keyword>
<feature type="transmembrane region" description="Helical" evidence="6">
    <location>
        <begin position="235"/>
        <end position="255"/>
    </location>
</feature>
<keyword evidence="8" id="KW-1185">Reference proteome</keyword>